<dbReference type="Pfam" id="PF12835">
    <property type="entry name" value="Integrase_1"/>
    <property type="match status" value="1"/>
</dbReference>
<dbReference type="InterPro" id="IPR024456">
    <property type="entry name" value="Integrase_catalytic_putative"/>
</dbReference>
<name>I7DDK9_SALER</name>
<dbReference type="Gene3D" id="1.10.150.130">
    <property type="match status" value="1"/>
</dbReference>
<evidence type="ECO:0000256" key="1">
    <source>
        <dbReference type="ARBA" id="ARBA00022908"/>
    </source>
</evidence>
<evidence type="ECO:0000256" key="3">
    <source>
        <dbReference type="ARBA" id="ARBA00023172"/>
    </source>
</evidence>
<feature type="domain" description="Tyr recombinase" evidence="6">
    <location>
        <begin position="186"/>
        <end position="369"/>
    </location>
</feature>
<dbReference type="SUPFAM" id="SSF56349">
    <property type="entry name" value="DNA breaking-rejoining enzymes"/>
    <property type="match status" value="1"/>
</dbReference>
<feature type="domain" description="Core-binding (CB)" evidence="7">
    <location>
        <begin position="81"/>
        <end position="162"/>
    </location>
</feature>
<dbReference type="InterPro" id="IPR011010">
    <property type="entry name" value="DNA_brk_join_enz"/>
</dbReference>
<dbReference type="InterPro" id="IPR002104">
    <property type="entry name" value="Integrase_catalytic"/>
</dbReference>
<dbReference type="PROSITE" id="PS51900">
    <property type="entry name" value="CB"/>
    <property type="match status" value="1"/>
</dbReference>
<protein>
    <submittedName>
        <fullName evidence="9">Putative DNA binding protein</fullName>
    </submittedName>
</protein>
<evidence type="ECO:0000256" key="4">
    <source>
        <dbReference type="PROSITE-ProRule" id="PRU01248"/>
    </source>
</evidence>
<proteinExistence type="predicted"/>
<dbReference type="Pfam" id="PF12834">
    <property type="entry name" value="Phage_int_SAM_2"/>
    <property type="match status" value="1"/>
</dbReference>
<dbReference type="AlphaFoldDB" id="I7DDK9"/>
<dbReference type="GO" id="GO:0006310">
    <property type="term" value="P:DNA recombination"/>
    <property type="evidence" value="ECO:0007669"/>
    <property type="project" value="UniProtKB-KW"/>
</dbReference>
<dbReference type="GO" id="GO:0003677">
    <property type="term" value="F:DNA binding"/>
    <property type="evidence" value="ECO:0007669"/>
    <property type="project" value="UniProtKB-UniRule"/>
</dbReference>
<dbReference type="Gene3D" id="1.10.443.10">
    <property type="entry name" value="Intergrase catalytic core"/>
    <property type="match status" value="1"/>
</dbReference>
<reference evidence="9" key="1">
    <citation type="journal article" date="2012" name="PLoS ONE">
        <title>A Genomic Island in Salmonella enterica ssp. salamae Provides New Insights on the Genealogy of the Locus of Enterocyte Effacement.</title>
        <authorList>
            <person name="Chandry P.S."/>
            <person name="Gladman S."/>
            <person name="Moore S.C."/>
            <person name="Seemann T."/>
            <person name="Crandall K.A."/>
            <person name="Fegan N."/>
        </authorList>
    </citation>
    <scope>NUCLEOTIDE SEQUENCE</scope>
    <source>
        <strain evidence="8">S1296</strain>
        <strain evidence="9">S1635</strain>
    </source>
</reference>
<evidence type="ECO:0000259" key="7">
    <source>
        <dbReference type="PROSITE" id="PS51900"/>
    </source>
</evidence>
<organism evidence="9">
    <name type="scientific">Salmonella enterica subsp. salamae serovar Sofia</name>
    <dbReference type="NCBI Taxonomy" id="46629"/>
    <lineage>
        <taxon>Bacteria</taxon>
        <taxon>Pseudomonadati</taxon>
        <taxon>Pseudomonadota</taxon>
        <taxon>Gammaproteobacteria</taxon>
        <taxon>Enterobacterales</taxon>
        <taxon>Enterobacteriaceae</taxon>
        <taxon>Salmonella</taxon>
    </lineage>
</organism>
<dbReference type="InterPro" id="IPR013762">
    <property type="entry name" value="Integrase-like_cat_sf"/>
</dbReference>
<keyword evidence="3" id="KW-0233">DNA recombination</keyword>
<dbReference type="InterPro" id="IPR024457">
    <property type="entry name" value="Putative_integrase_N"/>
</dbReference>
<dbReference type="InterPro" id="IPR010998">
    <property type="entry name" value="Integrase_recombinase_N"/>
</dbReference>
<dbReference type="EMBL" id="JQ747523">
    <property type="protein sequence ID" value="AFO66305.1"/>
    <property type="molecule type" value="Genomic_DNA"/>
</dbReference>
<dbReference type="InterPro" id="IPR044068">
    <property type="entry name" value="CB"/>
</dbReference>
<gene>
    <name evidence="8" type="ORF">SESS1296_03610</name>
    <name evidence="9" type="ORF">SESS1635_03828</name>
</gene>
<feature type="region of interest" description="Disordered" evidence="5">
    <location>
        <begin position="24"/>
        <end position="48"/>
    </location>
</feature>
<sequence length="369" mass="41393">MNRCRRGIRTIRGMTCESGRLLREHNRYPTTPQQRPPRRSGIVRSPTNQSGLLAYAPGKVVKDVGFAAIMKRGAIMGMLMQEMSRLARQAGGSNKTVHDRMALVQRFCERLVVVQNIQIRQVAQLKTRHIEDYIRERLQQGIARRSLQNEMSAIRSLLVQAGRNKLAVSERISNRALGLSDASRTGTHRAIPPEYYRQVLEIARAKDAGLAAALELSRLLGLRSQEAVQSAQSLKTWRQAIERGEPRLTVVFGTKGGRPRETRILDTVAVRKALDNAIAVAERRNGSLIDKPDLKTAMKYWHSQASRIGLTGAYSPHSLRYAWAQDAIRHYLAQGFSEKEALAQTAMDLGHGDGRGQYIRLVYAREIVP</sequence>
<evidence type="ECO:0000256" key="5">
    <source>
        <dbReference type="SAM" id="MobiDB-lite"/>
    </source>
</evidence>
<evidence type="ECO:0000256" key="2">
    <source>
        <dbReference type="ARBA" id="ARBA00023125"/>
    </source>
</evidence>
<evidence type="ECO:0000313" key="8">
    <source>
        <dbReference type="EMBL" id="AFO66305.1"/>
    </source>
</evidence>
<evidence type="ECO:0000259" key="6">
    <source>
        <dbReference type="PROSITE" id="PS51898"/>
    </source>
</evidence>
<dbReference type="EMBL" id="JQ747540">
    <property type="protein sequence ID" value="AFO66378.1"/>
    <property type="molecule type" value="Genomic_DNA"/>
</dbReference>
<keyword evidence="2 4" id="KW-0238">DNA-binding</keyword>
<dbReference type="PROSITE" id="PS51898">
    <property type="entry name" value="TYR_RECOMBINASE"/>
    <property type="match status" value="1"/>
</dbReference>
<dbReference type="GO" id="GO:0015074">
    <property type="term" value="P:DNA integration"/>
    <property type="evidence" value="ECO:0007669"/>
    <property type="project" value="UniProtKB-KW"/>
</dbReference>
<keyword evidence="1" id="KW-0229">DNA integration</keyword>
<evidence type="ECO:0000313" key="9">
    <source>
        <dbReference type="EMBL" id="AFO66378.1"/>
    </source>
</evidence>
<accession>I7DDK9</accession>